<reference evidence="5 6" key="1">
    <citation type="submission" date="2015-11" db="EMBL/GenBank/DDBJ databases">
        <title>Draft genome sequence of Paramesorhizobium deserti A-3-E, a strain highly resistant to diverse beta-lactam antibiotics.</title>
        <authorList>
            <person name="Lv R."/>
            <person name="Yang X."/>
            <person name="Fang N."/>
            <person name="Guo J."/>
            <person name="Luo X."/>
            <person name="Peng F."/>
            <person name="Yang R."/>
            <person name="Cui Y."/>
            <person name="Fang C."/>
            <person name="Song Y."/>
        </authorList>
    </citation>
    <scope>NUCLEOTIDE SEQUENCE [LARGE SCALE GENOMIC DNA]</scope>
    <source>
        <strain evidence="5 6">A-3-E</strain>
    </source>
</reference>
<organism evidence="5 6">
    <name type="scientific">Paramesorhizobium deserti</name>
    <dbReference type="NCBI Taxonomy" id="1494590"/>
    <lineage>
        <taxon>Bacteria</taxon>
        <taxon>Pseudomonadati</taxon>
        <taxon>Pseudomonadota</taxon>
        <taxon>Alphaproteobacteria</taxon>
        <taxon>Hyphomicrobiales</taxon>
        <taxon>Phyllobacteriaceae</taxon>
        <taxon>Paramesorhizobium</taxon>
    </lineage>
</organism>
<sequence>MSQQSELFGKIDRPRRLPDEIAKNISSAIEAGQLKPGDRLPTEQALSDQFGVARTVVREAISLLKYDGVIQSRRGVGAFIAEVGGRSAFRISPACFEKRKQLAQLLQLRTGVQADASALAATARTSLQLAGIGGFLQEMISAVAQGDNAIERRVDAEFAFYRAITEASGNDYYVEFVGMIESKIAENLRSVAIKNARAAEWGGAVLAEHQTVFDAISARDAEAARGATRTHFERAAQRLIDRADIADL</sequence>
<dbReference type="PRINTS" id="PR00035">
    <property type="entry name" value="HTHGNTR"/>
</dbReference>
<name>A0A135HQ54_9HYPH</name>
<dbReference type="EMBL" id="LNTU01000038">
    <property type="protein sequence ID" value="KXF75329.1"/>
    <property type="molecule type" value="Genomic_DNA"/>
</dbReference>
<dbReference type="SMART" id="SM00895">
    <property type="entry name" value="FCD"/>
    <property type="match status" value="1"/>
</dbReference>
<dbReference type="SMART" id="SM00345">
    <property type="entry name" value="HTH_GNTR"/>
    <property type="match status" value="1"/>
</dbReference>
<dbReference type="AlphaFoldDB" id="A0A135HQ54"/>
<dbReference type="PANTHER" id="PTHR43537:SF5">
    <property type="entry name" value="UXU OPERON TRANSCRIPTIONAL REGULATOR"/>
    <property type="match status" value="1"/>
</dbReference>
<protein>
    <recommendedName>
        <fullName evidence="4">HTH gntR-type domain-containing protein</fullName>
    </recommendedName>
</protein>
<keyword evidence="3" id="KW-0804">Transcription</keyword>
<evidence type="ECO:0000313" key="6">
    <source>
        <dbReference type="Proteomes" id="UP000070107"/>
    </source>
</evidence>
<dbReference type="OrthoDB" id="9805385at2"/>
<keyword evidence="6" id="KW-1185">Reference proteome</keyword>
<evidence type="ECO:0000256" key="3">
    <source>
        <dbReference type="ARBA" id="ARBA00023163"/>
    </source>
</evidence>
<gene>
    <name evidence="5" type="ORF">ATN84_18855</name>
</gene>
<dbReference type="Proteomes" id="UP000070107">
    <property type="component" value="Unassembled WGS sequence"/>
</dbReference>
<dbReference type="STRING" id="1494590.ATN84_18855"/>
<dbReference type="InterPro" id="IPR011711">
    <property type="entry name" value="GntR_C"/>
</dbReference>
<keyword evidence="1" id="KW-0805">Transcription regulation</keyword>
<dbReference type="InterPro" id="IPR008920">
    <property type="entry name" value="TF_FadR/GntR_C"/>
</dbReference>
<dbReference type="PROSITE" id="PS50949">
    <property type="entry name" value="HTH_GNTR"/>
    <property type="match status" value="1"/>
</dbReference>
<evidence type="ECO:0000256" key="1">
    <source>
        <dbReference type="ARBA" id="ARBA00023015"/>
    </source>
</evidence>
<dbReference type="SUPFAM" id="SSF48008">
    <property type="entry name" value="GntR ligand-binding domain-like"/>
    <property type="match status" value="1"/>
</dbReference>
<evidence type="ECO:0000259" key="4">
    <source>
        <dbReference type="PROSITE" id="PS50949"/>
    </source>
</evidence>
<dbReference type="GO" id="GO:0003700">
    <property type="term" value="F:DNA-binding transcription factor activity"/>
    <property type="evidence" value="ECO:0007669"/>
    <property type="project" value="InterPro"/>
</dbReference>
<feature type="domain" description="HTH gntR-type" evidence="4">
    <location>
        <begin position="15"/>
        <end position="83"/>
    </location>
</feature>
<dbReference type="InterPro" id="IPR000524">
    <property type="entry name" value="Tscrpt_reg_HTH_GntR"/>
</dbReference>
<dbReference type="InterPro" id="IPR036390">
    <property type="entry name" value="WH_DNA-bd_sf"/>
</dbReference>
<dbReference type="InterPro" id="IPR036388">
    <property type="entry name" value="WH-like_DNA-bd_sf"/>
</dbReference>
<dbReference type="Gene3D" id="1.20.120.530">
    <property type="entry name" value="GntR ligand-binding domain-like"/>
    <property type="match status" value="1"/>
</dbReference>
<keyword evidence="2" id="KW-0238">DNA-binding</keyword>
<dbReference type="PANTHER" id="PTHR43537">
    <property type="entry name" value="TRANSCRIPTIONAL REGULATOR, GNTR FAMILY"/>
    <property type="match status" value="1"/>
</dbReference>
<comment type="caution">
    <text evidence="5">The sequence shown here is derived from an EMBL/GenBank/DDBJ whole genome shotgun (WGS) entry which is preliminary data.</text>
</comment>
<dbReference type="Pfam" id="PF00392">
    <property type="entry name" value="GntR"/>
    <property type="match status" value="1"/>
</dbReference>
<dbReference type="SUPFAM" id="SSF46785">
    <property type="entry name" value="Winged helix' DNA-binding domain"/>
    <property type="match status" value="1"/>
</dbReference>
<dbReference type="Gene3D" id="1.10.10.10">
    <property type="entry name" value="Winged helix-like DNA-binding domain superfamily/Winged helix DNA-binding domain"/>
    <property type="match status" value="1"/>
</dbReference>
<dbReference type="GO" id="GO:0003677">
    <property type="term" value="F:DNA binding"/>
    <property type="evidence" value="ECO:0007669"/>
    <property type="project" value="UniProtKB-KW"/>
</dbReference>
<evidence type="ECO:0000256" key="2">
    <source>
        <dbReference type="ARBA" id="ARBA00023125"/>
    </source>
</evidence>
<dbReference type="Pfam" id="PF07729">
    <property type="entry name" value="FCD"/>
    <property type="match status" value="1"/>
</dbReference>
<accession>A0A135HQ54</accession>
<dbReference type="CDD" id="cd07377">
    <property type="entry name" value="WHTH_GntR"/>
    <property type="match status" value="1"/>
</dbReference>
<dbReference type="RefSeq" id="WP_068884533.1">
    <property type="nucleotide sequence ID" value="NZ_LNTU01000038.1"/>
</dbReference>
<proteinExistence type="predicted"/>
<evidence type="ECO:0000313" key="5">
    <source>
        <dbReference type="EMBL" id="KXF75329.1"/>
    </source>
</evidence>